<dbReference type="InParanoid" id="A0A409WU33"/>
<name>A0A409WU33_9AGAR</name>
<keyword evidence="3" id="KW-1185">Reference proteome</keyword>
<accession>A0A409WU33</accession>
<dbReference type="Proteomes" id="UP000284706">
    <property type="component" value="Unassembled WGS sequence"/>
</dbReference>
<comment type="caution">
    <text evidence="2">The sequence shown here is derived from an EMBL/GenBank/DDBJ whole genome shotgun (WGS) entry which is preliminary data.</text>
</comment>
<dbReference type="AlphaFoldDB" id="A0A409WU33"/>
<feature type="region of interest" description="Disordered" evidence="1">
    <location>
        <begin position="54"/>
        <end position="104"/>
    </location>
</feature>
<dbReference type="EMBL" id="NHYE01004806">
    <property type="protein sequence ID" value="PPQ81971.1"/>
    <property type="molecule type" value="Genomic_DNA"/>
</dbReference>
<proteinExistence type="predicted"/>
<evidence type="ECO:0000313" key="3">
    <source>
        <dbReference type="Proteomes" id="UP000284706"/>
    </source>
</evidence>
<feature type="region of interest" description="Disordered" evidence="1">
    <location>
        <begin position="1"/>
        <end position="37"/>
    </location>
</feature>
<reference evidence="2 3" key="1">
    <citation type="journal article" date="2018" name="Evol. Lett.">
        <title>Horizontal gene cluster transfer increased hallucinogenic mushroom diversity.</title>
        <authorList>
            <person name="Reynolds H.T."/>
            <person name="Vijayakumar V."/>
            <person name="Gluck-Thaler E."/>
            <person name="Korotkin H.B."/>
            <person name="Matheny P.B."/>
            <person name="Slot J.C."/>
        </authorList>
    </citation>
    <scope>NUCLEOTIDE SEQUENCE [LARGE SCALE GENOMIC DNA]</scope>
    <source>
        <strain evidence="2 3">SRW20</strain>
    </source>
</reference>
<feature type="compositionally biased region" description="Basic and acidic residues" evidence="1">
    <location>
        <begin position="67"/>
        <end position="82"/>
    </location>
</feature>
<organism evidence="2 3">
    <name type="scientific">Gymnopilus dilepis</name>
    <dbReference type="NCBI Taxonomy" id="231916"/>
    <lineage>
        <taxon>Eukaryota</taxon>
        <taxon>Fungi</taxon>
        <taxon>Dikarya</taxon>
        <taxon>Basidiomycota</taxon>
        <taxon>Agaricomycotina</taxon>
        <taxon>Agaricomycetes</taxon>
        <taxon>Agaricomycetidae</taxon>
        <taxon>Agaricales</taxon>
        <taxon>Agaricineae</taxon>
        <taxon>Hymenogastraceae</taxon>
        <taxon>Gymnopilus</taxon>
    </lineage>
</organism>
<sequence length="128" mass="13763">MESVKEAAGGLPWVHQEVNMEDPSPNLGSATGDGYGSTRQLTQAHFIHAIREVPSSSAGSSHSKLNKWHERFGRKTRQDENHLNTPGNRAPAGNRPPDPIQNVGPPPAAAVGWVMGTAFINVPMSYLS</sequence>
<protein>
    <submittedName>
        <fullName evidence="2">Uncharacterized protein</fullName>
    </submittedName>
</protein>
<feature type="compositionally biased region" description="Pro residues" evidence="1">
    <location>
        <begin position="94"/>
        <end position="104"/>
    </location>
</feature>
<feature type="compositionally biased region" description="Polar residues" evidence="1">
    <location>
        <begin position="54"/>
        <end position="63"/>
    </location>
</feature>
<evidence type="ECO:0000313" key="2">
    <source>
        <dbReference type="EMBL" id="PPQ81971.1"/>
    </source>
</evidence>
<evidence type="ECO:0000256" key="1">
    <source>
        <dbReference type="SAM" id="MobiDB-lite"/>
    </source>
</evidence>
<gene>
    <name evidence="2" type="ORF">CVT26_004202</name>
</gene>